<dbReference type="PANTHER" id="PTHR23132:SF25">
    <property type="entry name" value="D-ALANINE--D-ALANINE LIGASE A"/>
    <property type="match status" value="1"/>
</dbReference>
<dbReference type="Proteomes" id="UP000516421">
    <property type="component" value="Chromosome"/>
</dbReference>
<feature type="active site" evidence="23">
    <location>
        <position position="205"/>
    </location>
</feature>
<reference evidence="28 29" key="1">
    <citation type="submission" date="2020-09" db="EMBL/GenBank/DDBJ databases">
        <title>Investigation of environmental microbe.</title>
        <authorList>
            <person name="Ou Y."/>
            <person name="Kang Q."/>
        </authorList>
    </citation>
    <scope>NUCLEOTIDE SEQUENCE [LARGE SCALE GENOMIC DNA]</scope>
    <source>
        <strain evidence="28 29">KJZ-9</strain>
    </source>
</reference>
<evidence type="ECO:0000256" key="3">
    <source>
        <dbReference type="ARBA" id="ARBA00004496"/>
    </source>
</evidence>
<dbReference type="AlphaFoldDB" id="A0A7H2BM81"/>
<dbReference type="InterPro" id="IPR011127">
    <property type="entry name" value="Dala_Dala_lig_N"/>
</dbReference>
<dbReference type="SUPFAM" id="SSF52440">
    <property type="entry name" value="PreATP-grasp domain"/>
    <property type="match status" value="1"/>
</dbReference>
<evidence type="ECO:0000256" key="24">
    <source>
        <dbReference type="PIRSR" id="PIRSR039102-2"/>
    </source>
</evidence>
<dbReference type="GO" id="GO:0005524">
    <property type="term" value="F:ATP binding"/>
    <property type="evidence" value="ECO:0007669"/>
    <property type="project" value="UniProtKB-UniRule"/>
</dbReference>
<evidence type="ECO:0000256" key="7">
    <source>
        <dbReference type="ARBA" id="ARBA00022490"/>
    </source>
</evidence>
<dbReference type="PROSITE" id="PS50975">
    <property type="entry name" value="ATP_GRASP"/>
    <property type="match status" value="1"/>
</dbReference>
<keyword evidence="14 22" id="KW-0573">Peptidoglycan synthesis</keyword>
<evidence type="ECO:0000256" key="13">
    <source>
        <dbReference type="ARBA" id="ARBA00022960"/>
    </source>
</evidence>
<dbReference type="Gene3D" id="3.30.470.20">
    <property type="entry name" value="ATP-grasp fold, B domain"/>
    <property type="match status" value="1"/>
</dbReference>
<dbReference type="GO" id="GO:0071555">
    <property type="term" value="P:cell wall organization"/>
    <property type="evidence" value="ECO:0007669"/>
    <property type="project" value="UniProtKB-KW"/>
</dbReference>
<dbReference type="InterPro" id="IPR005905">
    <property type="entry name" value="D_ala_D_ala"/>
</dbReference>
<keyword evidence="11 26" id="KW-0067">ATP-binding</keyword>
<dbReference type="FunFam" id="3.30.470.20:FF:000008">
    <property type="entry name" value="D-alanine--D-alanine ligase"/>
    <property type="match status" value="1"/>
</dbReference>
<dbReference type="InterPro" id="IPR011095">
    <property type="entry name" value="Dala_Dala_lig_C"/>
</dbReference>
<dbReference type="GO" id="GO:0005829">
    <property type="term" value="C:cytosol"/>
    <property type="evidence" value="ECO:0007669"/>
    <property type="project" value="TreeGrafter"/>
</dbReference>
<comment type="similarity">
    <text evidence="5 22">Belongs to the D-alanine--D-alanine ligase family.</text>
</comment>
<evidence type="ECO:0000256" key="23">
    <source>
        <dbReference type="PIRSR" id="PIRSR039102-1"/>
    </source>
</evidence>
<dbReference type="PANTHER" id="PTHR23132">
    <property type="entry name" value="D-ALANINE--D-ALANINE LIGASE"/>
    <property type="match status" value="1"/>
</dbReference>
<accession>A0A7H2BM81</accession>
<feature type="binding site" evidence="24">
    <location>
        <begin position="205"/>
        <end position="206"/>
    </location>
    <ligand>
        <name>ATP</name>
        <dbReference type="ChEBI" id="CHEBI:30616"/>
    </ligand>
</feature>
<dbReference type="GO" id="GO:0046872">
    <property type="term" value="F:metal ion binding"/>
    <property type="evidence" value="ECO:0007669"/>
    <property type="project" value="UniProtKB-KW"/>
</dbReference>
<evidence type="ECO:0000259" key="27">
    <source>
        <dbReference type="PROSITE" id="PS50975"/>
    </source>
</evidence>
<evidence type="ECO:0000256" key="18">
    <source>
        <dbReference type="ARBA" id="ARBA00060592"/>
    </source>
</evidence>
<evidence type="ECO:0000256" key="16">
    <source>
        <dbReference type="ARBA" id="ARBA00023316"/>
    </source>
</evidence>
<evidence type="ECO:0000256" key="14">
    <source>
        <dbReference type="ARBA" id="ARBA00022984"/>
    </source>
</evidence>
<dbReference type="EC" id="6.3.2.4" evidence="6 22"/>
<feature type="binding site" evidence="24">
    <location>
        <begin position="334"/>
        <end position="335"/>
    </location>
    <ligand>
        <name>ATP</name>
        <dbReference type="ChEBI" id="CHEBI:30616"/>
    </ligand>
</feature>
<evidence type="ECO:0000256" key="4">
    <source>
        <dbReference type="ARBA" id="ARBA00004752"/>
    </source>
</evidence>
<feature type="domain" description="ATP-grasp" evidence="27">
    <location>
        <begin position="157"/>
        <end position="368"/>
    </location>
</feature>
<evidence type="ECO:0000256" key="2">
    <source>
        <dbReference type="ARBA" id="ARBA00003921"/>
    </source>
</evidence>
<feature type="active site" evidence="23">
    <location>
        <position position="346"/>
    </location>
</feature>
<comment type="cofactor">
    <cofactor evidence="25">
        <name>Mg(2+)</name>
        <dbReference type="ChEBI" id="CHEBI:18420"/>
    </cofactor>
    <cofactor evidence="25">
        <name>Mn(2+)</name>
        <dbReference type="ChEBI" id="CHEBI:29035"/>
    </cofactor>
    <text evidence="25">Binds 2 magnesium or manganese ions per subunit.</text>
</comment>
<dbReference type="EMBL" id="CP061538">
    <property type="protein sequence ID" value="QNV40777.1"/>
    <property type="molecule type" value="Genomic_DNA"/>
</dbReference>
<keyword evidence="10 24" id="KW-0547">Nucleotide-binding</keyword>
<comment type="pathway">
    <text evidence="18">Glycan biosynthesis.</text>
</comment>
<dbReference type="KEGG" id="rama:IDM48_05145"/>
<dbReference type="PROSITE" id="PS00844">
    <property type="entry name" value="DALA_DALA_LIGASE_2"/>
    <property type="match status" value="1"/>
</dbReference>
<dbReference type="Gene3D" id="3.40.50.20">
    <property type="match status" value="1"/>
</dbReference>
<sequence length="378" mass="41049">MSHPTSDAHSKKATVALLAGGRSSEHPISLITACGVLGSIDTDKFNVVMIGITEDGRWYLTNLEELSALTAQGPSARFTAGNQQVFLPLGGGDSRLRLVDENNEMQYSEPIDVVFPLLHGPFGEDGTVQGLLEMADLKYVGCGVAASAIGMDKHFMKVAFESAGLEVGPYEVVSKRQWDKDPQTVKERIANLGFPLFVKPARAGSSFGITKVDAAEELDAAIEEAHRFDPKLVIEAGIEGREIECAVLDTSAGGVPRASYPGEIVITDQDHGFYDFDAKYVSKNSARTQCPADLPEDVQKTIRELAVEAFLALDGEGLSRADFFYTPDGKIIINEVNTMPGFTPISMYKTMWENSGIDYPSLIEELIQLALERPLGLR</sequence>
<dbReference type="GO" id="GO:0008716">
    <property type="term" value="F:D-alanine-D-alanine ligase activity"/>
    <property type="evidence" value="ECO:0007669"/>
    <property type="project" value="UniProtKB-UniRule"/>
</dbReference>
<organism evidence="28 29">
    <name type="scientific">Rothia amarae</name>
    <dbReference type="NCBI Taxonomy" id="169480"/>
    <lineage>
        <taxon>Bacteria</taxon>
        <taxon>Bacillati</taxon>
        <taxon>Actinomycetota</taxon>
        <taxon>Actinomycetes</taxon>
        <taxon>Micrococcales</taxon>
        <taxon>Micrococcaceae</taxon>
        <taxon>Rothia</taxon>
    </lineage>
</organism>
<dbReference type="RefSeq" id="WP_190618406.1">
    <property type="nucleotide sequence ID" value="NZ_CP061538.1"/>
</dbReference>
<dbReference type="InterPro" id="IPR013815">
    <property type="entry name" value="ATP_grasp_subdomain_1"/>
</dbReference>
<evidence type="ECO:0000256" key="15">
    <source>
        <dbReference type="ARBA" id="ARBA00023211"/>
    </source>
</evidence>
<feature type="binding site" evidence="24">
    <location>
        <begin position="197"/>
        <end position="199"/>
    </location>
    <ligand>
        <name>ATP</name>
        <dbReference type="ChEBI" id="CHEBI:30616"/>
    </ligand>
</feature>
<name>A0A7H2BM81_9MICC</name>
<evidence type="ECO:0000256" key="1">
    <source>
        <dbReference type="ARBA" id="ARBA00001936"/>
    </source>
</evidence>
<dbReference type="Pfam" id="PF07478">
    <property type="entry name" value="Dala_Dala_lig_C"/>
    <property type="match status" value="1"/>
</dbReference>
<dbReference type="NCBIfam" id="TIGR01205">
    <property type="entry name" value="D_ala_D_alaTIGR"/>
    <property type="match status" value="1"/>
</dbReference>
<feature type="binding site" evidence="24">
    <location>
        <begin position="235"/>
        <end position="242"/>
    </location>
    <ligand>
        <name>ATP</name>
        <dbReference type="ChEBI" id="CHEBI:30616"/>
    </ligand>
</feature>
<dbReference type="GO" id="GO:0009252">
    <property type="term" value="P:peptidoglycan biosynthetic process"/>
    <property type="evidence" value="ECO:0007669"/>
    <property type="project" value="UniProtKB-UniRule"/>
</dbReference>
<comment type="pathway">
    <text evidence="4 22">Cell wall biogenesis; peptidoglycan biosynthesis.</text>
</comment>
<keyword evidence="9 25" id="KW-0479">Metal-binding</keyword>
<feature type="binding site" evidence="25">
    <location>
        <position position="335"/>
    </location>
    <ligand>
        <name>Mg(2+)</name>
        <dbReference type="ChEBI" id="CHEBI:18420"/>
        <label>2</label>
    </ligand>
</feature>
<comment type="subcellular location">
    <subcellularLocation>
        <location evidence="3 22">Cytoplasm</location>
    </subcellularLocation>
</comment>
<dbReference type="HAMAP" id="MF_00047">
    <property type="entry name" value="Dala_Dala_lig"/>
    <property type="match status" value="1"/>
</dbReference>
<evidence type="ECO:0000256" key="19">
    <source>
        <dbReference type="ARBA" id="ARBA00068427"/>
    </source>
</evidence>
<gene>
    <name evidence="22" type="primary">ddl</name>
    <name evidence="28" type="ORF">IDM48_05145</name>
</gene>
<dbReference type="PIRSF" id="PIRSF039102">
    <property type="entry name" value="Ddl/VanB"/>
    <property type="match status" value="1"/>
</dbReference>
<feature type="active site" evidence="23">
    <location>
        <position position="25"/>
    </location>
</feature>
<evidence type="ECO:0000256" key="10">
    <source>
        <dbReference type="ARBA" id="ARBA00022741"/>
    </source>
</evidence>
<dbReference type="InterPro" id="IPR000291">
    <property type="entry name" value="D-Ala_lig_Van_CS"/>
</dbReference>
<dbReference type="Pfam" id="PF01820">
    <property type="entry name" value="Dala_Dala_lig_N"/>
    <property type="match status" value="1"/>
</dbReference>
<feature type="binding site" evidence="25">
    <location>
        <position position="335"/>
    </location>
    <ligand>
        <name>Mg(2+)</name>
        <dbReference type="ChEBI" id="CHEBI:18420"/>
        <label>1</label>
    </ligand>
</feature>
<evidence type="ECO:0000256" key="20">
    <source>
        <dbReference type="ARBA" id="ARBA00076288"/>
    </source>
</evidence>
<feature type="binding site" evidence="24">
    <location>
        <position position="153"/>
    </location>
    <ligand>
        <name>ATP</name>
        <dbReference type="ChEBI" id="CHEBI:30616"/>
    </ligand>
</feature>
<dbReference type="InterPro" id="IPR016185">
    <property type="entry name" value="PreATP-grasp_dom_sf"/>
</dbReference>
<dbReference type="UniPathway" id="UPA00219"/>
<keyword evidence="12 25" id="KW-0460">Magnesium</keyword>
<comment type="cofactor">
    <cofactor evidence="1">
        <name>Mn(2+)</name>
        <dbReference type="ChEBI" id="CHEBI:29035"/>
    </cofactor>
</comment>
<evidence type="ECO:0000256" key="9">
    <source>
        <dbReference type="ARBA" id="ARBA00022723"/>
    </source>
</evidence>
<proteinExistence type="inferred from homology"/>
<evidence type="ECO:0000313" key="28">
    <source>
        <dbReference type="EMBL" id="QNV40777.1"/>
    </source>
</evidence>
<keyword evidence="16 22" id="KW-0961">Cell wall biogenesis/degradation</keyword>
<evidence type="ECO:0000256" key="6">
    <source>
        <dbReference type="ARBA" id="ARBA00012216"/>
    </source>
</evidence>
<evidence type="ECO:0000256" key="22">
    <source>
        <dbReference type="HAMAP-Rule" id="MF_00047"/>
    </source>
</evidence>
<evidence type="ECO:0000256" key="12">
    <source>
        <dbReference type="ARBA" id="ARBA00022842"/>
    </source>
</evidence>
<feature type="binding site" evidence="25">
    <location>
        <position position="322"/>
    </location>
    <ligand>
        <name>Mg(2+)</name>
        <dbReference type="ChEBI" id="CHEBI:18420"/>
        <label>1</label>
    </ligand>
</feature>
<dbReference type="SUPFAM" id="SSF56059">
    <property type="entry name" value="Glutathione synthetase ATP-binding domain-like"/>
    <property type="match status" value="1"/>
</dbReference>
<evidence type="ECO:0000256" key="8">
    <source>
        <dbReference type="ARBA" id="ARBA00022598"/>
    </source>
</evidence>
<dbReference type="InterPro" id="IPR011761">
    <property type="entry name" value="ATP-grasp"/>
</dbReference>
<evidence type="ECO:0000256" key="5">
    <source>
        <dbReference type="ARBA" id="ARBA00010871"/>
    </source>
</evidence>
<dbReference type="GO" id="GO:0008360">
    <property type="term" value="P:regulation of cell shape"/>
    <property type="evidence" value="ECO:0007669"/>
    <property type="project" value="UniProtKB-KW"/>
</dbReference>
<comment type="catalytic activity">
    <reaction evidence="17 22">
        <text>2 D-alanine + ATP = D-alanyl-D-alanine + ADP + phosphate + H(+)</text>
        <dbReference type="Rhea" id="RHEA:11224"/>
        <dbReference type="ChEBI" id="CHEBI:15378"/>
        <dbReference type="ChEBI" id="CHEBI:30616"/>
        <dbReference type="ChEBI" id="CHEBI:43474"/>
        <dbReference type="ChEBI" id="CHEBI:57416"/>
        <dbReference type="ChEBI" id="CHEBI:57822"/>
        <dbReference type="ChEBI" id="CHEBI:456216"/>
        <dbReference type="EC" id="6.3.2.4"/>
    </reaction>
</comment>
<keyword evidence="8 22" id="KW-0436">Ligase</keyword>
<dbReference type="NCBIfam" id="NF002528">
    <property type="entry name" value="PRK01966.1-4"/>
    <property type="match status" value="1"/>
</dbReference>
<comment type="function">
    <text evidence="2 22">Cell wall formation.</text>
</comment>
<dbReference type="FunFam" id="3.30.1490.20:FF:000007">
    <property type="entry name" value="D-alanine--D-alanine ligase"/>
    <property type="match status" value="1"/>
</dbReference>
<keyword evidence="7 22" id="KW-0963">Cytoplasm</keyword>
<evidence type="ECO:0000256" key="21">
    <source>
        <dbReference type="ARBA" id="ARBA00077154"/>
    </source>
</evidence>
<dbReference type="PROSITE" id="PS00843">
    <property type="entry name" value="DALA_DALA_LIGASE_1"/>
    <property type="match status" value="1"/>
</dbReference>
<evidence type="ECO:0000256" key="25">
    <source>
        <dbReference type="PIRSR" id="PIRSR039102-3"/>
    </source>
</evidence>
<protein>
    <recommendedName>
        <fullName evidence="19 22">D-alanine--D-alanine ligase</fullName>
        <ecNumber evidence="6 22">6.3.2.4</ecNumber>
    </recommendedName>
    <alternativeName>
        <fullName evidence="21 22">D-Ala-D-Ala ligase</fullName>
    </alternativeName>
    <alternativeName>
        <fullName evidence="20 22">D-alanylalanine synthetase</fullName>
    </alternativeName>
</protein>
<dbReference type="Gene3D" id="3.30.1490.20">
    <property type="entry name" value="ATP-grasp fold, A domain"/>
    <property type="match status" value="1"/>
</dbReference>
<evidence type="ECO:0000313" key="29">
    <source>
        <dbReference type="Proteomes" id="UP000516421"/>
    </source>
</evidence>
<evidence type="ECO:0000256" key="26">
    <source>
        <dbReference type="PROSITE-ProRule" id="PRU00409"/>
    </source>
</evidence>
<evidence type="ECO:0000256" key="17">
    <source>
        <dbReference type="ARBA" id="ARBA00047614"/>
    </source>
</evidence>
<keyword evidence="13 22" id="KW-0133">Cell shape</keyword>
<keyword evidence="29" id="KW-1185">Reference proteome</keyword>
<evidence type="ECO:0000256" key="11">
    <source>
        <dbReference type="ARBA" id="ARBA00022840"/>
    </source>
</evidence>
<feature type="binding site" evidence="25">
    <location>
        <position position="337"/>
    </location>
    <ligand>
        <name>Mg(2+)</name>
        <dbReference type="ChEBI" id="CHEBI:18420"/>
        <label>2</label>
    </ligand>
</feature>
<keyword evidence="15 25" id="KW-0464">Manganese</keyword>